<dbReference type="EMBL" id="JAHRIO010070053">
    <property type="protein sequence ID" value="MEQ2180568.1"/>
    <property type="molecule type" value="Genomic_DNA"/>
</dbReference>
<evidence type="ECO:0000313" key="1">
    <source>
        <dbReference type="EMBL" id="MEQ2180568.1"/>
    </source>
</evidence>
<organism evidence="1 2">
    <name type="scientific">Goodea atripinnis</name>
    <dbReference type="NCBI Taxonomy" id="208336"/>
    <lineage>
        <taxon>Eukaryota</taxon>
        <taxon>Metazoa</taxon>
        <taxon>Chordata</taxon>
        <taxon>Craniata</taxon>
        <taxon>Vertebrata</taxon>
        <taxon>Euteleostomi</taxon>
        <taxon>Actinopterygii</taxon>
        <taxon>Neopterygii</taxon>
        <taxon>Teleostei</taxon>
        <taxon>Neoteleostei</taxon>
        <taxon>Acanthomorphata</taxon>
        <taxon>Ovalentaria</taxon>
        <taxon>Atherinomorphae</taxon>
        <taxon>Cyprinodontiformes</taxon>
        <taxon>Goodeidae</taxon>
        <taxon>Goodea</taxon>
    </lineage>
</organism>
<evidence type="ECO:0000313" key="2">
    <source>
        <dbReference type="Proteomes" id="UP001476798"/>
    </source>
</evidence>
<dbReference type="Proteomes" id="UP001476798">
    <property type="component" value="Unassembled WGS sequence"/>
</dbReference>
<reference evidence="1 2" key="1">
    <citation type="submission" date="2021-06" db="EMBL/GenBank/DDBJ databases">
        <authorList>
            <person name="Palmer J.M."/>
        </authorList>
    </citation>
    <scope>NUCLEOTIDE SEQUENCE [LARGE SCALE GENOMIC DNA]</scope>
    <source>
        <strain evidence="1 2">GA_2019</strain>
        <tissue evidence="1">Muscle</tissue>
    </source>
</reference>
<sequence length="122" mass="13799">MLAHCYFQLTVQQCNLNKKERFQSLKTCLRCHYANTGYLGVRLLTVAFQSVPKLAHPPLTRLRLDIKRKIIGSCLKDSTCHTECDIWIGHLGSGSRRINGRTMRLDGPQAPAGPQLELVFSF</sequence>
<gene>
    <name evidence="1" type="ORF">GOODEAATRI_002457</name>
</gene>
<keyword evidence="2" id="KW-1185">Reference proteome</keyword>
<name>A0ABV0PAV8_9TELE</name>
<proteinExistence type="predicted"/>
<accession>A0ABV0PAV8</accession>
<comment type="caution">
    <text evidence="1">The sequence shown here is derived from an EMBL/GenBank/DDBJ whole genome shotgun (WGS) entry which is preliminary data.</text>
</comment>
<protein>
    <submittedName>
        <fullName evidence="1">Uncharacterized protein</fullName>
    </submittedName>
</protein>